<dbReference type="InterPro" id="IPR011009">
    <property type="entry name" value="Kinase-like_dom_sf"/>
</dbReference>
<keyword evidence="15" id="KW-0539">Nucleus</keyword>
<dbReference type="PANTHER" id="PTHR24346:SF51">
    <property type="entry name" value="PAS DOMAIN-CONTAINING SERINE_THREONINE-PROTEIN KINASE"/>
    <property type="match status" value="1"/>
</dbReference>
<protein>
    <recommendedName>
        <fullName evidence="19">PAS domain-containing serine/threonine-protein kinase</fullName>
        <ecNumber evidence="4">2.7.11.1</ecNumber>
    </recommendedName>
</protein>
<keyword evidence="24" id="KW-1185">Reference proteome</keyword>
<comment type="catalytic activity">
    <reaction evidence="16">
        <text>L-threonyl-[protein] + ATP = O-phospho-L-threonyl-[protein] + ADP + H(+)</text>
        <dbReference type="Rhea" id="RHEA:46608"/>
        <dbReference type="Rhea" id="RHEA-COMP:11060"/>
        <dbReference type="Rhea" id="RHEA-COMP:11605"/>
        <dbReference type="ChEBI" id="CHEBI:15378"/>
        <dbReference type="ChEBI" id="CHEBI:30013"/>
        <dbReference type="ChEBI" id="CHEBI:30616"/>
        <dbReference type="ChEBI" id="CHEBI:61977"/>
        <dbReference type="ChEBI" id="CHEBI:456216"/>
        <dbReference type="EC" id="2.7.11.1"/>
    </reaction>
</comment>
<evidence type="ECO:0000256" key="13">
    <source>
        <dbReference type="ARBA" id="ARBA00022990"/>
    </source>
</evidence>
<dbReference type="EC" id="2.7.11.1" evidence="4"/>
<dbReference type="AlphaFoldDB" id="A0AAZ3RHW0"/>
<dbReference type="Gene3D" id="3.30.200.20">
    <property type="entry name" value="Phosphorylase Kinase, domain 1"/>
    <property type="match status" value="1"/>
</dbReference>
<evidence type="ECO:0000256" key="3">
    <source>
        <dbReference type="ARBA" id="ARBA00006692"/>
    </source>
</evidence>
<dbReference type="InterPro" id="IPR000719">
    <property type="entry name" value="Prot_kinase_dom"/>
</dbReference>
<keyword evidence="6" id="KW-0723">Serine/threonine-protein kinase</keyword>
<name>A0AAZ3RHW0_ONCTS</name>
<dbReference type="SMART" id="SM00220">
    <property type="entry name" value="S_TKc"/>
    <property type="match status" value="1"/>
</dbReference>
<organism evidence="23 24">
    <name type="scientific">Oncorhynchus tshawytscha</name>
    <name type="common">Chinook salmon</name>
    <name type="synonym">Salmo tshawytscha</name>
    <dbReference type="NCBI Taxonomy" id="74940"/>
    <lineage>
        <taxon>Eukaryota</taxon>
        <taxon>Metazoa</taxon>
        <taxon>Chordata</taxon>
        <taxon>Craniata</taxon>
        <taxon>Vertebrata</taxon>
        <taxon>Euteleostomi</taxon>
        <taxon>Actinopterygii</taxon>
        <taxon>Neopterygii</taxon>
        <taxon>Teleostei</taxon>
        <taxon>Protacanthopterygii</taxon>
        <taxon>Salmoniformes</taxon>
        <taxon>Salmonidae</taxon>
        <taxon>Salmoninae</taxon>
        <taxon>Oncorhynchus</taxon>
    </lineage>
</organism>
<evidence type="ECO:0000256" key="18">
    <source>
        <dbReference type="ARBA" id="ARBA00053825"/>
    </source>
</evidence>
<sequence>MSLWTESRWTENQGNPRAKGDTVSVVKDDSSDLLEDDSFVLNKSYPCVGRPLYKGQALERWRFPGSVAGDCQNSCSSVAMRDIQIPSRHGSGSHSQSDSLSTVSESDRTLLSLLTCAGGFALSGPPAVHNPNKAVLTVDCKSTKILAANVKACTLFECTSNDLIGQKLACFLKKTNQVLEEALSEGCLQTDGNVAVVSGKVLDAVSQCGTEVPVSVWTQRQSQEGQHCLVMMERVERISAHVSFSQDGSILSCDLVFAHLHGYRQTEELTGMPIREMIPSLQIPLHSRALPKMLRIQRVSSRCRGGTSLLLCIKLQGNSSLSPGSGLVYSGTVWVFAPLSGLLTLHPDGSINSIHNHLSLSLLGFGNAELQGKGYVYILKALYLYILTQAILEASRGGAGEALLSTLDLDHSRACDGQFSELYQPLHAVGKGAFGFVWQACRRSDGEKVVVKFIRKGRIVSECWVDDPVLGRVSQEVAILTRLTHHNIVKVLEVFENEGYFQMVMEKHGDGLDLFEFIDKQPQLDEPLASYIFRQLVAAVAYLRNKDILHRDIKDENIIINTEFHIRLIDFGSAVPLAPGKLFYTFCGTLEYCSPEVLKGNPYGGPELELWSLGVLLYTLLFGENPFCDMEETLQSKLKPPFPVSPDLHAMLSGMLQPDPQQRMTLEQLLLQPWIRQPICLADYSWEEVFPYGKSHGQ</sequence>
<dbReference type="GO" id="GO:0035556">
    <property type="term" value="P:intracellular signal transduction"/>
    <property type="evidence" value="ECO:0007669"/>
    <property type="project" value="TreeGrafter"/>
</dbReference>
<dbReference type="GeneTree" id="ENSGT00940000159035"/>
<evidence type="ECO:0000256" key="20">
    <source>
        <dbReference type="PROSITE-ProRule" id="PRU10141"/>
    </source>
</evidence>
<dbReference type="InterPro" id="IPR008271">
    <property type="entry name" value="Ser/Thr_kinase_AS"/>
</dbReference>
<evidence type="ECO:0000313" key="24">
    <source>
        <dbReference type="Proteomes" id="UP000694402"/>
    </source>
</evidence>
<dbReference type="FunFam" id="3.30.450.20:FF:000059">
    <property type="entry name" value="PAS domain containing serine/threonine kinase"/>
    <property type="match status" value="1"/>
</dbReference>
<evidence type="ECO:0000256" key="12">
    <source>
        <dbReference type="ARBA" id="ARBA00022840"/>
    </source>
</evidence>
<reference evidence="24" key="1">
    <citation type="journal article" date="2018" name="PLoS ONE">
        <title>Chinook salmon (Oncorhynchus tshawytscha) genome and transcriptome.</title>
        <authorList>
            <person name="Christensen K.A."/>
            <person name="Leong J.S."/>
            <person name="Sakhrani D."/>
            <person name="Biagi C.A."/>
            <person name="Minkley D.R."/>
            <person name="Withler R.E."/>
            <person name="Rondeau E.B."/>
            <person name="Koop B.F."/>
            <person name="Devlin R.H."/>
        </authorList>
    </citation>
    <scope>NUCLEOTIDE SEQUENCE [LARGE SCALE GENOMIC DNA]</scope>
</reference>
<evidence type="ECO:0000256" key="4">
    <source>
        <dbReference type="ARBA" id="ARBA00012513"/>
    </source>
</evidence>
<evidence type="ECO:0000256" key="21">
    <source>
        <dbReference type="SAM" id="MobiDB-lite"/>
    </source>
</evidence>
<dbReference type="SUPFAM" id="SSF56112">
    <property type="entry name" value="Protein kinase-like (PK-like)"/>
    <property type="match status" value="1"/>
</dbReference>
<dbReference type="Gene3D" id="1.10.510.10">
    <property type="entry name" value="Transferase(Phosphotransferase) domain 1"/>
    <property type="match status" value="1"/>
</dbReference>
<evidence type="ECO:0000256" key="16">
    <source>
        <dbReference type="ARBA" id="ARBA00047899"/>
    </source>
</evidence>
<dbReference type="GO" id="GO:0004674">
    <property type="term" value="F:protein serine/threonine kinase activity"/>
    <property type="evidence" value="ECO:0007669"/>
    <property type="project" value="UniProtKB-KW"/>
</dbReference>
<reference evidence="23" key="2">
    <citation type="submission" date="2025-08" db="UniProtKB">
        <authorList>
            <consortium name="Ensembl"/>
        </authorList>
    </citation>
    <scope>IDENTIFICATION</scope>
</reference>
<keyword evidence="13" id="KW-0007">Acetylation</keyword>
<evidence type="ECO:0000256" key="19">
    <source>
        <dbReference type="ARBA" id="ARBA00071822"/>
    </source>
</evidence>
<dbReference type="Pfam" id="PF00069">
    <property type="entry name" value="Pkinase"/>
    <property type="match status" value="1"/>
</dbReference>
<evidence type="ECO:0000256" key="17">
    <source>
        <dbReference type="ARBA" id="ARBA00048679"/>
    </source>
</evidence>
<comment type="catalytic activity">
    <reaction evidence="17">
        <text>L-seryl-[protein] + ATP = O-phospho-L-seryl-[protein] + ADP + H(+)</text>
        <dbReference type="Rhea" id="RHEA:17989"/>
        <dbReference type="Rhea" id="RHEA-COMP:9863"/>
        <dbReference type="Rhea" id="RHEA-COMP:11604"/>
        <dbReference type="ChEBI" id="CHEBI:15378"/>
        <dbReference type="ChEBI" id="CHEBI:29999"/>
        <dbReference type="ChEBI" id="CHEBI:30616"/>
        <dbReference type="ChEBI" id="CHEBI:83421"/>
        <dbReference type="ChEBI" id="CHEBI:456216"/>
        <dbReference type="EC" id="2.7.11.1"/>
    </reaction>
</comment>
<dbReference type="InterPro" id="IPR017441">
    <property type="entry name" value="Protein_kinase_ATP_BS"/>
</dbReference>
<evidence type="ECO:0000256" key="11">
    <source>
        <dbReference type="ARBA" id="ARBA00022777"/>
    </source>
</evidence>
<feature type="binding site" evidence="20">
    <location>
        <position position="456"/>
    </location>
    <ligand>
        <name>ATP</name>
        <dbReference type="ChEBI" id="CHEBI:30616"/>
    </ligand>
</feature>
<keyword evidence="9" id="KW-0677">Repeat</keyword>
<keyword evidence="10 20" id="KW-0547">Nucleotide-binding</keyword>
<dbReference type="PROSITE" id="PS00107">
    <property type="entry name" value="PROTEIN_KINASE_ATP"/>
    <property type="match status" value="1"/>
</dbReference>
<evidence type="ECO:0000256" key="1">
    <source>
        <dbReference type="ARBA" id="ARBA00004123"/>
    </source>
</evidence>
<dbReference type="GO" id="GO:0005634">
    <property type="term" value="C:nucleus"/>
    <property type="evidence" value="ECO:0007669"/>
    <property type="project" value="UniProtKB-SubCell"/>
</dbReference>
<feature type="region of interest" description="Disordered" evidence="21">
    <location>
        <begin position="1"/>
        <end position="24"/>
    </location>
</feature>
<gene>
    <name evidence="23" type="primary">PASK</name>
</gene>
<comment type="subcellular location">
    <subcellularLocation>
        <location evidence="2">Cytoplasm</location>
    </subcellularLocation>
    <subcellularLocation>
        <location evidence="1">Nucleus</location>
    </subcellularLocation>
</comment>
<dbReference type="GO" id="GO:0045719">
    <property type="term" value="P:negative regulation of glycogen biosynthetic process"/>
    <property type="evidence" value="ECO:0007669"/>
    <property type="project" value="TreeGrafter"/>
</dbReference>
<evidence type="ECO:0000259" key="22">
    <source>
        <dbReference type="PROSITE" id="PS50011"/>
    </source>
</evidence>
<proteinExistence type="inferred from homology"/>
<keyword evidence="5" id="KW-0963">Cytoplasm</keyword>
<evidence type="ECO:0000313" key="23">
    <source>
        <dbReference type="Ensembl" id="ENSOTSP00005141192.1"/>
    </source>
</evidence>
<dbReference type="GO" id="GO:0005524">
    <property type="term" value="F:ATP binding"/>
    <property type="evidence" value="ECO:0007669"/>
    <property type="project" value="UniProtKB-UniRule"/>
</dbReference>
<dbReference type="FunFam" id="3.30.200.20:FF:000346">
    <property type="entry name" value="PAS domain-containing serine/threonine-protein kinase"/>
    <property type="match status" value="1"/>
</dbReference>
<keyword evidence="11" id="KW-0418">Kinase</keyword>
<evidence type="ECO:0000256" key="2">
    <source>
        <dbReference type="ARBA" id="ARBA00004496"/>
    </source>
</evidence>
<feature type="domain" description="Protein kinase" evidence="22">
    <location>
        <begin position="423"/>
        <end position="675"/>
    </location>
</feature>
<evidence type="ECO:0000256" key="14">
    <source>
        <dbReference type="ARBA" id="ARBA00023121"/>
    </source>
</evidence>
<dbReference type="GO" id="GO:0008289">
    <property type="term" value="F:lipid binding"/>
    <property type="evidence" value="ECO:0007669"/>
    <property type="project" value="UniProtKB-KW"/>
</dbReference>
<evidence type="ECO:0000256" key="15">
    <source>
        <dbReference type="ARBA" id="ARBA00023242"/>
    </source>
</evidence>
<evidence type="ECO:0000256" key="6">
    <source>
        <dbReference type="ARBA" id="ARBA00022527"/>
    </source>
</evidence>
<dbReference type="Proteomes" id="UP000694402">
    <property type="component" value="Unassembled WGS sequence"/>
</dbReference>
<keyword evidence="7" id="KW-0597">Phosphoprotein</keyword>
<dbReference type="SUPFAM" id="SSF55785">
    <property type="entry name" value="PYP-like sensor domain (PAS domain)"/>
    <property type="match status" value="1"/>
</dbReference>
<dbReference type="Gene3D" id="3.30.450.20">
    <property type="entry name" value="PAS domain"/>
    <property type="match status" value="1"/>
</dbReference>
<evidence type="ECO:0000256" key="8">
    <source>
        <dbReference type="ARBA" id="ARBA00022679"/>
    </source>
</evidence>
<comment type="function">
    <text evidence="18">Serine/threonine-protein kinase involved in energy homeostasis and protein translation. Phosphorylates EEF1A1, GYS1, PDX1 and RPS6. Probably plays a role under changing environmental conditions (oxygen, glucose, nutrition), rather than under standard conditions. Acts as a sensor involved in energy homeostasis: regulates glycogen synthase synthesis by mediating phosphorylation of GYS1, leading to GYS1 inactivation. May be involved in glucose-stimulated insulin production in pancreas and regulation of glucagon secretion by glucose in alpha cells; however such data require additional evidences. May play a role in regulation of protein translation by phosphorylating EEF1A1, leading to increase translation efficiency. May also participate in respiratory regulation.</text>
</comment>
<evidence type="ECO:0000256" key="10">
    <source>
        <dbReference type="ARBA" id="ARBA00022741"/>
    </source>
</evidence>
<dbReference type="InterPro" id="IPR035965">
    <property type="entry name" value="PAS-like_dom_sf"/>
</dbReference>
<dbReference type="GO" id="GO:0005829">
    <property type="term" value="C:cytosol"/>
    <property type="evidence" value="ECO:0007669"/>
    <property type="project" value="TreeGrafter"/>
</dbReference>
<dbReference type="PROSITE" id="PS50011">
    <property type="entry name" value="PROTEIN_KINASE_DOM"/>
    <property type="match status" value="1"/>
</dbReference>
<feature type="compositionally biased region" description="Polar residues" evidence="21">
    <location>
        <begin position="1"/>
        <end position="15"/>
    </location>
</feature>
<dbReference type="FunFam" id="1.10.510.10:FF:000351">
    <property type="entry name" value="PAS domain-containing serine/threonine-protein kinase"/>
    <property type="match status" value="1"/>
</dbReference>
<accession>A0AAZ3RHW0</accession>
<dbReference type="Ensembl" id="ENSOTST00005159742.1">
    <property type="protein sequence ID" value="ENSOTSP00005141192.1"/>
    <property type="gene ID" value="ENSOTSG00005026227.2"/>
</dbReference>
<evidence type="ECO:0000256" key="5">
    <source>
        <dbReference type="ARBA" id="ARBA00022490"/>
    </source>
</evidence>
<keyword evidence="14" id="KW-0446">Lipid-binding</keyword>
<dbReference type="PANTHER" id="PTHR24346">
    <property type="entry name" value="MAP/MICROTUBULE AFFINITY-REGULATING KINASE"/>
    <property type="match status" value="1"/>
</dbReference>
<keyword evidence="8" id="KW-0808">Transferase</keyword>
<evidence type="ECO:0000256" key="7">
    <source>
        <dbReference type="ARBA" id="ARBA00022553"/>
    </source>
</evidence>
<comment type="similarity">
    <text evidence="3">Belongs to the protein kinase superfamily. CAMK Ser/Thr protein kinase family.</text>
</comment>
<keyword evidence="12 20" id="KW-0067">ATP-binding</keyword>
<dbReference type="PROSITE" id="PS00108">
    <property type="entry name" value="PROTEIN_KINASE_ST"/>
    <property type="match status" value="1"/>
</dbReference>
<reference evidence="23" key="3">
    <citation type="submission" date="2025-09" db="UniProtKB">
        <authorList>
            <consortium name="Ensembl"/>
        </authorList>
    </citation>
    <scope>IDENTIFICATION</scope>
</reference>
<evidence type="ECO:0000256" key="9">
    <source>
        <dbReference type="ARBA" id="ARBA00022737"/>
    </source>
</evidence>